<keyword evidence="1" id="KW-0175">Coiled coil</keyword>
<evidence type="ECO:0000313" key="4">
    <source>
        <dbReference type="Proteomes" id="UP000187013"/>
    </source>
</evidence>
<evidence type="ECO:0000256" key="2">
    <source>
        <dbReference type="SAM" id="MobiDB-lite"/>
    </source>
</evidence>
<accession>A0A1Q3A8M4</accession>
<dbReference type="Gene3D" id="1.10.287.1490">
    <property type="match status" value="1"/>
</dbReference>
<gene>
    <name evidence="3" type="ORF">ZYGR_0AF03920</name>
</gene>
<protein>
    <submittedName>
        <fullName evidence="3">Uncharacterized protein</fullName>
    </submittedName>
</protein>
<evidence type="ECO:0000313" key="3">
    <source>
        <dbReference type="EMBL" id="GAV51920.1"/>
    </source>
</evidence>
<feature type="coiled-coil region" evidence="1">
    <location>
        <begin position="235"/>
        <end position="303"/>
    </location>
</feature>
<feature type="region of interest" description="Disordered" evidence="2">
    <location>
        <begin position="108"/>
        <end position="131"/>
    </location>
</feature>
<name>A0A1Q3A8M4_ZYGRO</name>
<feature type="coiled-coil region" evidence="1">
    <location>
        <begin position="335"/>
        <end position="632"/>
    </location>
</feature>
<evidence type="ECO:0000256" key="1">
    <source>
        <dbReference type="SAM" id="Coils"/>
    </source>
</evidence>
<dbReference type="EMBL" id="BDGX01000032">
    <property type="protein sequence ID" value="GAV51920.1"/>
    <property type="molecule type" value="Genomic_DNA"/>
</dbReference>
<dbReference type="AlphaFoldDB" id="A0A1Q3A8M4"/>
<organism evidence="3 4">
    <name type="scientific">Zygosaccharomyces rouxii</name>
    <dbReference type="NCBI Taxonomy" id="4956"/>
    <lineage>
        <taxon>Eukaryota</taxon>
        <taxon>Fungi</taxon>
        <taxon>Dikarya</taxon>
        <taxon>Ascomycota</taxon>
        <taxon>Saccharomycotina</taxon>
        <taxon>Saccharomycetes</taxon>
        <taxon>Saccharomycetales</taxon>
        <taxon>Saccharomycetaceae</taxon>
        <taxon>Zygosaccharomyces</taxon>
    </lineage>
</organism>
<comment type="caution">
    <text evidence="3">The sequence shown here is derived from an EMBL/GenBank/DDBJ whole genome shotgun (WGS) entry which is preliminary data.</text>
</comment>
<sequence>MRTPDHFKIPKEQRADYGNYQPSQEELIKNPLVTPVHEIKNQNKLINSAMLYFSKPIHRDHGFYPDPKIPYEAYFASEIEKREKLRFGENRTITFDINEEVNKLVMTECGPENKPPSRQRPRSQRKGKTKSILKTNPRTVIPYQPHSNPYIDACQEIMIKCYNMCGISVEYLDIDKMFDSLGKLMFGISNEFKMKELCFNYVLAAERRKWYEEKEDLKTFIEGIKAEKLELYELTVNLTAKLQEESKRVENLQKSVVRLEKFEKVQQENTGLTLVNNDLTSVNDQLTTKLANAEARVLQLAEVNRTNIELNDRIFALTSKNRTLNSGHKEVSKEKVELESRNFRLLEANNELKSEREKLIERNEILVRNNTDSNMKVEEKNSKIKFLETQIEKFKTKYDRDTRSDMKYFKKKINDMLRENVNQTSQLEEVKVNLFQANCKVDELLKDNESLRVDNDNMRADLQQKLTDIKDLQLQLKEDKVTFGKYQNLENEKTVCDKALVHLRQEYGTLQESFQNLKEAHGDLSTRNRELVQYRKAAHDALHELNEEVGKLEDTNVNLQDGKRTDQIKIDDLNCHIKDHIKTIEVLERSNTKFRKKTQELENKIQTLQGKHEQLDKQYKDRETEIQQAKMNMRKMTTSLYNARMNLPDHENMCSAADRNGLISNSAKVPLRKRDMLRSLANRRTVVMTEPSQSLNKNVF</sequence>
<proteinExistence type="predicted"/>
<dbReference type="OrthoDB" id="4066881at2759"/>
<reference evidence="3 4" key="1">
    <citation type="submission" date="2016-08" db="EMBL/GenBank/DDBJ databases">
        <title>Draft genome sequence of allopolyploid Zygosaccharomyces rouxii.</title>
        <authorList>
            <person name="Watanabe J."/>
            <person name="Uehara K."/>
            <person name="Mogi Y."/>
            <person name="Tsukioka Y."/>
        </authorList>
    </citation>
    <scope>NUCLEOTIDE SEQUENCE [LARGE SCALE GENOMIC DNA]</scope>
    <source>
        <strain evidence="3 4">NBRC 110957</strain>
    </source>
</reference>
<feature type="compositionally biased region" description="Basic residues" evidence="2">
    <location>
        <begin position="117"/>
        <end position="131"/>
    </location>
</feature>
<dbReference type="Proteomes" id="UP000187013">
    <property type="component" value="Unassembled WGS sequence"/>
</dbReference>